<reference evidence="1 2" key="1">
    <citation type="journal article" date="2011" name="Science">
        <title>The ecoresponsive genome of Daphnia pulex.</title>
        <authorList>
            <person name="Colbourne J.K."/>
            <person name="Pfrender M.E."/>
            <person name="Gilbert D."/>
            <person name="Thomas W.K."/>
            <person name="Tucker A."/>
            <person name="Oakley T.H."/>
            <person name="Tokishita S."/>
            <person name="Aerts A."/>
            <person name="Arnold G.J."/>
            <person name="Basu M.K."/>
            <person name="Bauer D.J."/>
            <person name="Caceres C.E."/>
            <person name="Carmel L."/>
            <person name="Casola C."/>
            <person name="Choi J.H."/>
            <person name="Detter J.C."/>
            <person name="Dong Q."/>
            <person name="Dusheyko S."/>
            <person name="Eads B.D."/>
            <person name="Frohlich T."/>
            <person name="Geiler-Samerotte K.A."/>
            <person name="Gerlach D."/>
            <person name="Hatcher P."/>
            <person name="Jogdeo S."/>
            <person name="Krijgsveld J."/>
            <person name="Kriventseva E.V."/>
            <person name="Kultz D."/>
            <person name="Laforsch C."/>
            <person name="Lindquist E."/>
            <person name="Lopez J."/>
            <person name="Manak J.R."/>
            <person name="Muller J."/>
            <person name="Pangilinan J."/>
            <person name="Patwardhan R.P."/>
            <person name="Pitluck S."/>
            <person name="Pritham E.J."/>
            <person name="Rechtsteiner A."/>
            <person name="Rho M."/>
            <person name="Rogozin I.B."/>
            <person name="Sakarya O."/>
            <person name="Salamov A."/>
            <person name="Schaack S."/>
            <person name="Shapiro H."/>
            <person name="Shiga Y."/>
            <person name="Skalitzky C."/>
            <person name="Smith Z."/>
            <person name="Souvorov A."/>
            <person name="Sung W."/>
            <person name="Tang Z."/>
            <person name="Tsuchiya D."/>
            <person name="Tu H."/>
            <person name="Vos H."/>
            <person name="Wang M."/>
            <person name="Wolf Y.I."/>
            <person name="Yamagata H."/>
            <person name="Yamada T."/>
            <person name="Ye Y."/>
            <person name="Shaw J.R."/>
            <person name="Andrews J."/>
            <person name="Crease T.J."/>
            <person name="Tang H."/>
            <person name="Lucas S.M."/>
            <person name="Robertson H.M."/>
            <person name="Bork P."/>
            <person name="Koonin E.V."/>
            <person name="Zdobnov E.M."/>
            <person name="Grigoriev I.V."/>
            <person name="Lynch M."/>
            <person name="Boore J.L."/>
        </authorList>
    </citation>
    <scope>NUCLEOTIDE SEQUENCE [LARGE SCALE GENOMIC DNA]</scope>
</reference>
<dbReference type="EMBL" id="GL732682">
    <property type="protein sequence ID" value="EFX67269.1"/>
    <property type="molecule type" value="Genomic_DNA"/>
</dbReference>
<dbReference type="PhylomeDB" id="E9HLW5"/>
<dbReference type="HOGENOM" id="CLU_722116_0_0_1"/>
<dbReference type="PANTHER" id="PTHR24047:SF29">
    <property type="entry name" value="EATER-RELATED"/>
    <property type="match status" value="1"/>
</dbReference>
<organism evidence="1 2">
    <name type="scientific">Daphnia pulex</name>
    <name type="common">Water flea</name>
    <dbReference type="NCBI Taxonomy" id="6669"/>
    <lineage>
        <taxon>Eukaryota</taxon>
        <taxon>Metazoa</taxon>
        <taxon>Ecdysozoa</taxon>
        <taxon>Arthropoda</taxon>
        <taxon>Crustacea</taxon>
        <taxon>Branchiopoda</taxon>
        <taxon>Diplostraca</taxon>
        <taxon>Cladocera</taxon>
        <taxon>Anomopoda</taxon>
        <taxon>Daphniidae</taxon>
        <taxon>Daphnia</taxon>
    </lineage>
</organism>
<protein>
    <recommendedName>
        <fullName evidence="3">Helitron helicase-like domain-containing protein</fullName>
    </recommendedName>
</protein>
<evidence type="ECO:0000313" key="2">
    <source>
        <dbReference type="Proteomes" id="UP000000305"/>
    </source>
</evidence>
<dbReference type="GO" id="GO:0006955">
    <property type="term" value="P:immune response"/>
    <property type="evidence" value="ECO:0000318"/>
    <property type="project" value="GO_Central"/>
</dbReference>
<dbReference type="PANTHER" id="PTHR24047">
    <property type="entry name" value="FI01909P-RELATED"/>
    <property type="match status" value="1"/>
</dbReference>
<name>E9HLW5_DAPPU</name>
<dbReference type="AlphaFoldDB" id="E9HLW5"/>
<dbReference type="Proteomes" id="UP000000305">
    <property type="component" value="Unassembled WGS sequence"/>
</dbReference>
<proteinExistence type="predicted"/>
<dbReference type="InParanoid" id="E9HLW5"/>
<evidence type="ECO:0000313" key="1">
    <source>
        <dbReference type="EMBL" id="EFX67269.1"/>
    </source>
</evidence>
<dbReference type="OrthoDB" id="10039216at2759"/>
<dbReference type="STRING" id="6669.E9HLW5"/>
<gene>
    <name evidence="1" type="ORF">DAPPUDRAFT_261899</name>
</gene>
<evidence type="ECO:0008006" key="3">
    <source>
        <dbReference type="Google" id="ProtNLM"/>
    </source>
</evidence>
<keyword evidence="2" id="KW-1185">Reference proteome</keyword>
<dbReference type="GO" id="GO:0006909">
    <property type="term" value="P:phagocytosis"/>
    <property type="evidence" value="ECO:0000318"/>
    <property type="project" value="GO_Central"/>
</dbReference>
<dbReference type="GO" id="GO:0005886">
    <property type="term" value="C:plasma membrane"/>
    <property type="evidence" value="ECO:0000318"/>
    <property type="project" value="GO_Central"/>
</dbReference>
<dbReference type="KEGG" id="dpx:DAPPUDRAFT_261899"/>
<sequence length="383" mass="43232">MFRIMVQNVFCIVMGTPPSASTKKKKGVLPERPTGVFGVPVAAFGCTEEQPRGSLHMHIVLWGGIPPNLLQAAGGIDLLKTAISQAIDAIACGELEPLLHFRHLIRDLQGKTPTHACLYKSHHPIREKKQFLKDVQRVVNLSNVHRHTRTCTKGKHGICSCRLGRPVHLSWKTTAKQIKVLKRLKNTTTVTKLISKPDKTNVKVKKSFREKKTIVFEVDFEVLSEIEAPSSNSSLLRDYSRNPVAARELRQIMYDLKRRPSGNPEDLKLSPEDLSDYTSLSSNYQQRLRDTLRSQNGMVVEYNPLVSTLLGWNTNVSVLGSDAQDKAALSYLIKYVTKPPAERAHSLSLLYHSRRDRYGHQFQKTAERLSEPPLLKQNFKQAE</sequence>
<accession>E9HLW5</accession>
<dbReference type="InterPro" id="IPR053255">
    <property type="entry name" value="EGF-like_domain"/>
</dbReference>